<evidence type="ECO:0000313" key="5">
    <source>
        <dbReference type="Proteomes" id="UP001596516"/>
    </source>
</evidence>
<accession>A0ABW2UM38</accession>
<dbReference type="GO" id="GO:0016757">
    <property type="term" value="F:glycosyltransferase activity"/>
    <property type="evidence" value="ECO:0007669"/>
    <property type="project" value="UniProtKB-KW"/>
</dbReference>
<dbReference type="PANTHER" id="PTHR46401">
    <property type="entry name" value="GLYCOSYLTRANSFERASE WBBK-RELATED"/>
    <property type="match status" value="1"/>
</dbReference>
<dbReference type="PANTHER" id="PTHR46401:SF2">
    <property type="entry name" value="GLYCOSYLTRANSFERASE WBBK-RELATED"/>
    <property type="match status" value="1"/>
</dbReference>
<evidence type="ECO:0000313" key="4">
    <source>
        <dbReference type="EMBL" id="MFC7705801.1"/>
    </source>
</evidence>
<keyword evidence="5" id="KW-1185">Reference proteome</keyword>
<sequence length="408" mass="45221">MRILLVHQNFPGQFLHLAPALRDRGHEVLALTAFGNKRPSPVPVNFYRFDPPPLDPGACRLGRSYTEMTDRATAVARAALVLRDRHGYEPDVIFGHCGWGETLFLREVWPRARLLVYAEFYHGTEGRDTFFDPEFSPRSFAGALGVVARTAAYAQALAQADAALSPTHWQASTFPESFRPKISVIHDGVDTVALRPDPAARYRLPDLGAQLHAGQEILTYVARNLEPYRGFPQFMRALPAVLQARPDAQVLIVGGNDTSYGRPPEAGGSWKDVMLHEVGGKLDLHRVHFLGRVPYQAYVRILQISRVHCYLTVPFVLSWSLIEAMSMGAMIVASDTAPVREVIHDGKTGRLVDFFDTGGLSAALIRELSDPGGQEPLRAAARDLAVRDYDFRSACLPRLIDFVEIAGR</sequence>
<feature type="domain" description="Glycosyl transferase family 1" evidence="2">
    <location>
        <begin position="214"/>
        <end position="382"/>
    </location>
</feature>
<evidence type="ECO:0000256" key="1">
    <source>
        <dbReference type="ARBA" id="ARBA00022679"/>
    </source>
</evidence>
<dbReference type="EMBL" id="JBHTFQ010000010">
    <property type="protein sequence ID" value="MFC7705801.1"/>
    <property type="molecule type" value="Genomic_DNA"/>
</dbReference>
<dbReference type="EC" id="2.4.-.-" evidence="4"/>
<keyword evidence="1 4" id="KW-0808">Transferase</keyword>
<dbReference type="Proteomes" id="UP001596516">
    <property type="component" value="Unassembled WGS sequence"/>
</dbReference>
<dbReference type="Pfam" id="PF12000">
    <property type="entry name" value="Glyco_trans_4_3"/>
    <property type="match status" value="1"/>
</dbReference>
<dbReference type="InterPro" id="IPR022623">
    <property type="entry name" value="Glyco_trans_4"/>
</dbReference>
<dbReference type="SUPFAM" id="SSF53756">
    <property type="entry name" value="UDP-Glycosyltransferase/glycogen phosphorylase"/>
    <property type="match status" value="1"/>
</dbReference>
<protein>
    <submittedName>
        <fullName evidence="4">Glycosyltransferase</fullName>
        <ecNumber evidence="4">2.4.-.-</ecNumber>
    </submittedName>
</protein>
<dbReference type="Gene3D" id="3.40.50.2000">
    <property type="entry name" value="Glycogen Phosphorylase B"/>
    <property type="match status" value="2"/>
</dbReference>
<dbReference type="Pfam" id="PF00534">
    <property type="entry name" value="Glycos_transf_1"/>
    <property type="match status" value="1"/>
</dbReference>
<reference evidence="5" key="1">
    <citation type="journal article" date="2019" name="Int. J. Syst. Evol. Microbiol.">
        <title>The Global Catalogue of Microorganisms (GCM) 10K type strain sequencing project: providing services to taxonomists for standard genome sequencing and annotation.</title>
        <authorList>
            <consortium name="The Broad Institute Genomics Platform"/>
            <consortium name="The Broad Institute Genome Sequencing Center for Infectious Disease"/>
            <person name="Wu L."/>
            <person name="Ma J."/>
        </authorList>
    </citation>
    <scope>NUCLEOTIDE SEQUENCE [LARGE SCALE GENOMIC DNA]</scope>
    <source>
        <strain evidence="5">CGMCC 1.12750</strain>
    </source>
</reference>
<evidence type="ECO:0000259" key="3">
    <source>
        <dbReference type="Pfam" id="PF12000"/>
    </source>
</evidence>
<feature type="domain" description="Glycosyl transferase family 4" evidence="3">
    <location>
        <begin position="24"/>
        <end position="192"/>
    </location>
</feature>
<keyword evidence="4" id="KW-0328">Glycosyltransferase</keyword>
<gene>
    <name evidence="4" type="ORF">ACFQXB_16590</name>
</gene>
<proteinExistence type="predicted"/>
<comment type="caution">
    <text evidence="4">The sequence shown here is derived from an EMBL/GenBank/DDBJ whole genome shotgun (WGS) entry which is preliminary data.</text>
</comment>
<dbReference type="InterPro" id="IPR001296">
    <property type="entry name" value="Glyco_trans_1"/>
</dbReference>
<organism evidence="4 5">
    <name type="scientific">Plastorhodobacter daqingensis</name>
    <dbReference type="NCBI Taxonomy" id="1387281"/>
    <lineage>
        <taxon>Bacteria</taxon>
        <taxon>Pseudomonadati</taxon>
        <taxon>Pseudomonadota</taxon>
        <taxon>Alphaproteobacteria</taxon>
        <taxon>Rhodobacterales</taxon>
        <taxon>Paracoccaceae</taxon>
        <taxon>Plastorhodobacter</taxon>
    </lineage>
</organism>
<evidence type="ECO:0000259" key="2">
    <source>
        <dbReference type="Pfam" id="PF00534"/>
    </source>
</evidence>
<dbReference type="RefSeq" id="WP_377406074.1">
    <property type="nucleotide sequence ID" value="NZ_JBHTFQ010000010.1"/>
</dbReference>
<name>A0ABW2UM38_9RHOB</name>